<reference evidence="1 2" key="1">
    <citation type="submission" date="2016-02" db="EMBL/GenBank/DDBJ databases">
        <title>Comparative genomic and transcriptomic foundation for Pichia pastoris.</title>
        <authorList>
            <person name="Love K.R."/>
            <person name="Shah K.A."/>
            <person name="Whittaker C.A."/>
            <person name="Wu J."/>
            <person name="Bartlett M.C."/>
            <person name="Ma D."/>
            <person name="Leeson R.L."/>
            <person name="Priest M."/>
            <person name="Young S.K."/>
            <person name="Love J.C."/>
        </authorList>
    </citation>
    <scope>NUCLEOTIDE SEQUENCE [LARGE SCALE GENOMIC DNA]</scope>
    <source>
        <strain evidence="1 2">ATCC 28485</strain>
    </source>
</reference>
<proteinExistence type="predicted"/>
<dbReference type="AlphaFoldDB" id="A0A1B2JGB4"/>
<evidence type="ECO:0000313" key="2">
    <source>
        <dbReference type="Proteomes" id="UP000094565"/>
    </source>
</evidence>
<protein>
    <submittedName>
        <fullName evidence="1">BA75_03414T0</fullName>
    </submittedName>
</protein>
<dbReference type="Proteomes" id="UP000094565">
    <property type="component" value="Chromosome 3"/>
</dbReference>
<dbReference type="OrthoDB" id="10327002at2759"/>
<dbReference type="EMBL" id="CP014586">
    <property type="protein sequence ID" value="ANZ77089.1"/>
    <property type="molecule type" value="Genomic_DNA"/>
</dbReference>
<accession>A0A1B2JGB4</accession>
<name>A0A1B2JGB4_PICPA</name>
<gene>
    <name evidence="1" type="ORF">ATY40_BA7503414</name>
</gene>
<sequence length="208" mass="23718">MYKDRSREKEFTDFIVKKNLVRNLKKKLESLRNDLGTEADKSNVSYSDPDSTLMSLKMETVILYHALSSVPFRLEKGDVIEDSLLESIFKEEVKGNNMILDDLKVSNTSHSPYSFLDLEATDPNKYSLPNSATLLRDIKEVATLILDSNAEEFSTETRNEVLALIRDLSLNERIDLEDYPNIGEGNVIIHNLLNFSILTKQGPFIRLT</sequence>
<organism evidence="1 2">
    <name type="scientific">Komagataella pastoris</name>
    <name type="common">Yeast</name>
    <name type="synonym">Pichia pastoris</name>
    <dbReference type="NCBI Taxonomy" id="4922"/>
    <lineage>
        <taxon>Eukaryota</taxon>
        <taxon>Fungi</taxon>
        <taxon>Dikarya</taxon>
        <taxon>Ascomycota</taxon>
        <taxon>Saccharomycotina</taxon>
        <taxon>Pichiomycetes</taxon>
        <taxon>Pichiales</taxon>
        <taxon>Pichiaceae</taxon>
        <taxon>Komagataella</taxon>
    </lineage>
</organism>
<evidence type="ECO:0000313" key="1">
    <source>
        <dbReference type="EMBL" id="ANZ77089.1"/>
    </source>
</evidence>
<keyword evidence="2" id="KW-1185">Reference proteome</keyword>